<feature type="transmembrane region" description="Helical" evidence="1">
    <location>
        <begin position="45"/>
        <end position="64"/>
    </location>
</feature>
<name>A0A8H6Y860_9AGAR</name>
<proteinExistence type="predicted"/>
<keyword evidence="1" id="KW-0812">Transmembrane</keyword>
<feature type="transmembrane region" description="Helical" evidence="1">
    <location>
        <begin position="76"/>
        <end position="98"/>
    </location>
</feature>
<evidence type="ECO:0000313" key="3">
    <source>
        <dbReference type="Proteomes" id="UP000620124"/>
    </source>
</evidence>
<dbReference type="Proteomes" id="UP000620124">
    <property type="component" value="Unassembled WGS sequence"/>
</dbReference>
<sequence length="181" mass="19233">MNLVLETQKTSHFGTMNQHRLAHFNSLRGLDSLSMTDGRYGGYETYKYLSFRTFFTQLLILLLIRSYEPIRMQFKVAFIASTLLVAAAPVLGADFVWFSGADCTGSVIASSPGVTPGECVFLSNGGSAKSISYSGVPNHANFFESGGAHDVCSNGPTIVTGGGSGCATGPAGFNLESFNFS</sequence>
<organism evidence="2 3">
    <name type="scientific">Mycena venus</name>
    <dbReference type="NCBI Taxonomy" id="2733690"/>
    <lineage>
        <taxon>Eukaryota</taxon>
        <taxon>Fungi</taxon>
        <taxon>Dikarya</taxon>
        <taxon>Basidiomycota</taxon>
        <taxon>Agaricomycotina</taxon>
        <taxon>Agaricomycetes</taxon>
        <taxon>Agaricomycetidae</taxon>
        <taxon>Agaricales</taxon>
        <taxon>Marasmiineae</taxon>
        <taxon>Mycenaceae</taxon>
        <taxon>Mycena</taxon>
    </lineage>
</organism>
<evidence type="ECO:0000313" key="2">
    <source>
        <dbReference type="EMBL" id="KAF7356088.1"/>
    </source>
</evidence>
<keyword evidence="3" id="KW-1185">Reference proteome</keyword>
<accession>A0A8H6Y860</accession>
<reference evidence="2" key="1">
    <citation type="submission" date="2020-05" db="EMBL/GenBank/DDBJ databases">
        <title>Mycena genomes resolve the evolution of fungal bioluminescence.</title>
        <authorList>
            <person name="Tsai I.J."/>
        </authorList>
    </citation>
    <scope>NUCLEOTIDE SEQUENCE</scope>
    <source>
        <strain evidence="2">CCC161011</strain>
    </source>
</reference>
<comment type="caution">
    <text evidence="2">The sequence shown here is derived from an EMBL/GenBank/DDBJ whole genome shotgun (WGS) entry which is preliminary data.</text>
</comment>
<dbReference type="AlphaFoldDB" id="A0A8H6Y860"/>
<dbReference type="OrthoDB" id="3044801at2759"/>
<protein>
    <submittedName>
        <fullName evidence="2">Membrane metallo-endopeptidase-like 1</fullName>
    </submittedName>
</protein>
<keyword evidence="1" id="KW-0472">Membrane</keyword>
<evidence type="ECO:0000256" key="1">
    <source>
        <dbReference type="SAM" id="Phobius"/>
    </source>
</evidence>
<gene>
    <name evidence="2" type="ORF">MVEN_00938800</name>
</gene>
<dbReference type="EMBL" id="JACAZI010000007">
    <property type="protein sequence ID" value="KAF7356088.1"/>
    <property type="molecule type" value="Genomic_DNA"/>
</dbReference>
<keyword evidence="1" id="KW-1133">Transmembrane helix</keyword>